<sequence length="266" mass="30868">MANLGICPCGCDIQSSHISLHSPSEPCCCCSYDPFSDNSKESEIRDLSFALKKLAVMRCQTKKWRMERLQLESETRSLKQALQSFGVDTNVALKPDPLIVHYRQETERLQNANEELKEKLKNLDESLAERECWEDPEEEVIYVREKMKTLKERFVAEKKQFREKISELRLKLAEAEDDTSCAALNRLRAKLRELMKNGEEADRQVADVVERSMDTMVDLSKGCEELKLDNERLHRLLEDLGMSPEEIDELKKLADDPVIYKSKNFY</sequence>
<accession>A0A834K331</accession>
<feature type="coiled-coil region" evidence="1">
    <location>
        <begin position="99"/>
        <end position="211"/>
    </location>
</feature>
<evidence type="ECO:0000256" key="1">
    <source>
        <dbReference type="SAM" id="Coils"/>
    </source>
</evidence>
<reference evidence="2" key="1">
    <citation type="journal article" date="2020" name="G3 (Bethesda)">
        <title>High-Quality Assemblies for Three Invasive Social Wasps from the &lt;i&gt;Vespula&lt;/i&gt; Genus.</title>
        <authorList>
            <person name="Harrop T.W.R."/>
            <person name="Guhlin J."/>
            <person name="McLaughlin G.M."/>
            <person name="Permina E."/>
            <person name="Stockwell P."/>
            <person name="Gilligan J."/>
            <person name="Le Lec M.F."/>
            <person name="Gruber M.A.M."/>
            <person name="Quinn O."/>
            <person name="Lovegrove M."/>
            <person name="Duncan E.J."/>
            <person name="Remnant E.J."/>
            <person name="Van Eeckhoven J."/>
            <person name="Graham B."/>
            <person name="Knapp R.A."/>
            <person name="Langford K.W."/>
            <person name="Kronenberg Z."/>
            <person name="Press M.O."/>
            <person name="Eacker S.M."/>
            <person name="Wilson-Rankin E.E."/>
            <person name="Purcell J."/>
            <person name="Lester P.J."/>
            <person name="Dearden P.K."/>
        </authorList>
    </citation>
    <scope>NUCLEOTIDE SEQUENCE</scope>
    <source>
        <strain evidence="2">Marl-1</strain>
    </source>
</reference>
<name>A0A834K331_VESVU</name>
<protein>
    <submittedName>
        <fullName evidence="2">Uncharacterized protein</fullName>
    </submittedName>
</protein>
<dbReference type="AlphaFoldDB" id="A0A834K331"/>
<evidence type="ECO:0000313" key="3">
    <source>
        <dbReference type="Proteomes" id="UP000614350"/>
    </source>
</evidence>
<proteinExistence type="predicted"/>
<organism evidence="2 3">
    <name type="scientific">Vespula vulgaris</name>
    <name type="common">Yellow jacket</name>
    <name type="synonym">Wasp</name>
    <dbReference type="NCBI Taxonomy" id="7454"/>
    <lineage>
        <taxon>Eukaryota</taxon>
        <taxon>Metazoa</taxon>
        <taxon>Ecdysozoa</taxon>
        <taxon>Arthropoda</taxon>
        <taxon>Hexapoda</taxon>
        <taxon>Insecta</taxon>
        <taxon>Pterygota</taxon>
        <taxon>Neoptera</taxon>
        <taxon>Endopterygota</taxon>
        <taxon>Hymenoptera</taxon>
        <taxon>Apocrita</taxon>
        <taxon>Aculeata</taxon>
        <taxon>Vespoidea</taxon>
        <taxon>Vespidae</taxon>
        <taxon>Vespinae</taxon>
        <taxon>Vespula</taxon>
    </lineage>
</organism>
<dbReference type="EMBL" id="JACSEA010000006">
    <property type="protein sequence ID" value="KAF7398950.1"/>
    <property type="molecule type" value="Genomic_DNA"/>
</dbReference>
<dbReference type="Proteomes" id="UP000614350">
    <property type="component" value="Unassembled WGS sequence"/>
</dbReference>
<comment type="caution">
    <text evidence="2">The sequence shown here is derived from an EMBL/GenBank/DDBJ whole genome shotgun (WGS) entry which is preliminary data.</text>
</comment>
<keyword evidence="3" id="KW-1185">Reference proteome</keyword>
<evidence type="ECO:0000313" key="2">
    <source>
        <dbReference type="EMBL" id="KAF7398950.1"/>
    </source>
</evidence>
<keyword evidence="1" id="KW-0175">Coiled coil</keyword>
<gene>
    <name evidence="2" type="ORF">HZH66_006847</name>
</gene>